<dbReference type="InterPro" id="IPR013320">
    <property type="entry name" value="ConA-like_dom_sf"/>
</dbReference>
<dbReference type="CDD" id="cd08023">
    <property type="entry name" value="GH16_laminarinase_like"/>
    <property type="match status" value="1"/>
</dbReference>
<comment type="similarity">
    <text evidence="1">Belongs to the glycosyl hydrolase 16 family.</text>
</comment>
<keyword evidence="3" id="KW-0378">Hydrolase</keyword>
<feature type="domain" description="GH16" evidence="2">
    <location>
        <begin position="19"/>
        <end position="309"/>
    </location>
</feature>
<dbReference type="Pfam" id="PF00722">
    <property type="entry name" value="Glyco_hydro_16"/>
    <property type="match status" value="1"/>
</dbReference>
<gene>
    <name evidence="3" type="ORF">VA603_07290</name>
</gene>
<reference evidence="3 4" key="1">
    <citation type="submission" date="2023-12" db="EMBL/GenBank/DDBJ databases">
        <title>Stenotrophomonas guangdongensis sp. nov., isolated from wilted pepper plants (Capsicum annuum).</title>
        <authorList>
            <person name="Qiu M."/>
            <person name="Li Y."/>
            <person name="Liu Q."/>
            <person name="Zhang X."/>
            <person name="Huang Y."/>
            <person name="Guo R."/>
            <person name="Hu M."/>
            <person name="Zhou J."/>
            <person name="Zhou X."/>
        </authorList>
    </citation>
    <scope>NUCLEOTIDE SEQUENCE [LARGE SCALE GENOMIC DNA]</scope>
    <source>
        <strain evidence="3 4">MH1</strain>
    </source>
</reference>
<evidence type="ECO:0000259" key="2">
    <source>
        <dbReference type="PROSITE" id="PS51762"/>
    </source>
</evidence>
<evidence type="ECO:0000313" key="4">
    <source>
        <dbReference type="Proteomes" id="UP001301653"/>
    </source>
</evidence>
<keyword evidence="4" id="KW-1185">Reference proteome</keyword>
<dbReference type="PROSITE" id="PS51762">
    <property type="entry name" value="GH16_2"/>
    <property type="match status" value="1"/>
</dbReference>
<comment type="caution">
    <text evidence="3">The sequence shown here is derived from an EMBL/GenBank/DDBJ whole genome shotgun (WGS) entry which is preliminary data.</text>
</comment>
<dbReference type="RefSeq" id="WP_323438377.1">
    <property type="nucleotide sequence ID" value="NZ_JAYFUH010000085.1"/>
</dbReference>
<dbReference type="Proteomes" id="UP001301653">
    <property type="component" value="Unassembled WGS sequence"/>
</dbReference>
<dbReference type="GO" id="GO:0016787">
    <property type="term" value="F:hydrolase activity"/>
    <property type="evidence" value="ECO:0007669"/>
    <property type="project" value="UniProtKB-KW"/>
</dbReference>
<sequence>MLLSSIAPASAGAPLTASGGQWGLVWQDEFDAPRIDPDKWELEVNCWGGGNAEQQCYTDRRDDAPQANAYVADGLLHIVARKERFSAPASPDDASAAHATLPYTSARLRTRGRQALTFGRFEIRAKLPRGQGSWPAIWMLPSDGRYGAWAASGEIDIMEAVNLGTASDDPDAPGTVETRVHGTLHYGGRSPGNVHAGTSYRLPGGANPADDFHVYALEWEQGQMRWYVDGVHYATQSAEHWYSQPGADAAQPTPEAGAPFDASARFHLLLNLAVGGNWAGKVNAGGIDESAFPQTLLVDYVRVYQCLPARADGLGCATIGADAVLVKPEQGGQFPQP</sequence>
<dbReference type="SUPFAM" id="SSF49899">
    <property type="entry name" value="Concanavalin A-like lectins/glucanases"/>
    <property type="match status" value="1"/>
</dbReference>
<dbReference type="InterPro" id="IPR050546">
    <property type="entry name" value="Glycosyl_Hydrlase_16"/>
</dbReference>
<protein>
    <submittedName>
        <fullName evidence="3">Glycoside hydrolase family 16 protein</fullName>
    </submittedName>
</protein>
<proteinExistence type="inferred from homology"/>
<dbReference type="InterPro" id="IPR000757">
    <property type="entry name" value="Beta-glucanase-like"/>
</dbReference>
<dbReference type="PANTHER" id="PTHR10963:SF55">
    <property type="entry name" value="GLYCOSIDE HYDROLASE FAMILY 16 PROTEIN"/>
    <property type="match status" value="1"/>
</dbReference>
<dbReference type="Gene3D" id="2.60.120.200">
    <property type="match status" value="1"/>
</dbReference>
<dbReference type="EMBL" id="JAYFUH010000085">
    <property type="protein sequence ID" value="MEA5667329.1"/>
    <property type="molecule type" value="Genomic_DNA"/>
</dbReference>
<dbReference type="PANTHER" id="PTHR10963">
    <property type="entry name" value="GLYCOSYL HYDROLASE-RELATED"/>
    <property type="match status" value="1"/>
</dbReference>
<name>A0ABU5V1T8_9GAMM</name>
<organism evidence="3 4">
    <name type="scientific">Stenotrophomonas capsici</name>
    <dbReference type="NCBI Taxonomy" id="3110230"/>
    <lineage>
        <taxon>Bacteria</taxon>
        <taxon>Pseudomonadati</taxon>
        <taxon>Pseudomonadota</taxon>
        <taxon>Gammaproteobacteria</taxon>
        <taxon>Lysobacterales</taxon>
        <taxon>Lysobacteraceae</taxon>
        <taxon>Stenotrophomonas</taxon>
    </lineage>
</organism>
<evidence type="ECO:0000313" key="3">
    <source>
        <dbReference type="EMBL" id="MEA5667329.1"/>
    </source>
</evidence>
<accession>A0ABU5V1T8</accession>
<evidence type="ECO:0000256" key="1">
    <source>
        <dbReference type="ARBA" id="ARBA00006865"/>
    </source>
</evidence>